<dbReference type="InterPro" id="IPR052617">
    <property type="entry name" value="Huntingtin-int_K"/>
</dbReference>
<sequence length="189" mass="21104">MVNKKQKKKVNKNNNNTSDTTDNTSSSVTKTTETVQEAAPPVLSQSSKNDKPVKVKEKEKEKGKETTNVDDDQQGEEPQQEGFKGQAGQAKKDMQAVEGYVAERAEGEGIDESKLGKALNIVDTVNEEKKRLNDQKLQKQKDAEKIKVSKEDIEFIMKEMEVTKPEADKYLRENKGDLVEALKAMVNAC</sequence>
<dbReference type="InterPro" id="IPR038922">
    <property type="entry name" value="HYPK_UBA"/>
</dbReference>
<dbReference type="EMBL" id="GDJX01002554">
    <property type="protein sequence ID" value="JAT65382.1"/>
    <property type="molecule type" value="Transcribed_RNA"/>
</dbReference>
<name>A0A1D1ZEK3_9ARAE</name>
<feature type="compositionally biased region" description="Basic residues" evidence="2">
    <location>
        <begin position="1"/>
        <end position="11"/>
    </location>
</feature>
<feature type="region of interest" description="Disordered" evidence="2">
    <location>
        <begin position="1"/>
        <end position="94"/>
    </location>
</feature>
<dbReference type="Gene3D" id="1.10.8.10">
    <property type="entry name" value="DNA helicase RuvA subunit, C-terminal domain"/>
    <property type="match status" value="1"/>
</dbReference>
<feature type="compositionally biased region" description="Low complexity" evidence="2">
    <location>
        <begin position="12"/>
        <end position="35"/>
    </location>
</feature>
<dbReference type="Pfam" id="PF19026">
    <property type="entry name" value="UBA_HYPK"/>
    <property type="match status" value="1"/>
</dbReference>
<gene>
    <name evidence="4" type="primary">HYPK_1</name>
    <name evidence="4" type="ORF">g.13693</name>
</gene>
<feature type="compositionally biased region" description="Basic and acidic residues" evidence="2">
    <location>
        <begin position="48"/>
        <end position="67"/>
    </location>
</feature>
<dbReference type="GO" id="GO:0050821">
    <property type="term" value="P:protein stabilization"/>
    <property type="evidence" value="ECO:0007669"/>
    <property type="project" value="TreeGrafter"/>
</dbReference>
<proteinExistence type="predicted"/>
<dbReference type="AlphaFoldDB" id="A0A1D1ZEK3"/>
<protein>
    <submittedName>
        <fullName evidence="4">Huntingtin-interacting protein K</fullName>
    </submittedName>
</protein>
<feature type="domain" description="Nascent polypeptide-associated complex subunit alpha-like UBA" evidence="3">
    <location>
        <begin position="146"/>
        <end position="186"/>
    </location>
</feature>
<evidence type="ECO:0000256" key="2">
    <source>
        <dbReference type="SAM" id="MobiDB-lite"/>
    </source>
</evidence>
<organism evidence="4">
    <name type="scientific">Anthurium amnicola</name>
    <dbReference type="NCBI Taxonomy" id="1678845"/>
    <lineage>
        <taxon>Eukaryota</taxon>
        <taxon>Viridiplantae</taxon>
        <taxon>Streptophyta</taxon>
        <taxon>Embryophyta</taxon>
        <taxon>Tracheophyta</taxon>
        <taxon>Spermatophyta</taxon>
        <taxon>Magnoliopsida</taxon>
        <taxon>Liliopsida</taxon>
        <taxon>Araceae</taxon>
        <taxon>Pothoideae</taxon>
        <taxon>Potheae</taxon>
        <taxon>Anthurium</taxon>
    </lineage>
</organism>
<accession>A0A1D1ZEK3</accession>
<feature type="compositionally biased region" description="Acidic residues" evidence="2">
    <location>
        <begin position="68"/>
        <end position="79"/>
    </location>
</feature>
<reference evidence="4" key="1">
    <citation type="submission" date="2015-07" db="EMBL/GenBank/DDBJ databases">
        <title>Transcriptome Assembly of Anthurium amnicola.</title>
        <authorList>
            <person name="Suzuki J."/>
        </authorList>
    </citation>
    <scope>NUCLEOTIDE SEQUENCE</scope>
</reference>
<evidence type="ECO:0000256" key="1">
    <source>
        <dbReference type="SAM" id="Coils"/>
    </source>
</evidence>
<dbReference type="CDD" id="cd14361">
    <property type="entry name" value="UBA_HYPK"/>
    <property type="match status" value="1"/>
</dbReference>
<dbReference type="PANTHER" id="PTHR31184:SF2">
    <property type="entry name" value="HUNTINGTIN-INTERACTING PROTEIN K"/>
    <property type="match status" value="1"/>
</dbReference>
<dbReference type="PANTHER" id="PTHR31184">
    <property type="entry name" value="HUNTINGTIN-INTERACTING PROTEIN K FAMILY MEMBER"/>
    <property type="match status" value="1"/>
</dbReference>
<dbReference type="InterPro" id="IPR044034">
    <property type="entry name" value="NAC-like_UBA"/>
</dbReference>
<feature type="coiled-coil region" evidence="1">
    <location>
        <begin position="115"/>
        <end position="142"/>
    </location>
</feature>
<keyword evidence="1" id="KW-0175">Coiled coil</keyword>
<evidence type="ECO:0000313" key="4">
    <source>
        <dbReference type="EMBL" id="JAT65382.1"/>
    </source>
</evidence>
<evidence type="ECO:0000259" key="3">
    <source>
        <dbReference type="Pfam" id="PF19026"/>
    </source>
</evidence>